<protein>
    <recommendedName>
        <fullName evidence="1">GP-PDE domain-containing protein</fullName>
    </recommendedName>
</protein>
<feature type="domain" description="GP-PDE" evidence="1">
    <location>
        <begin position="3"/>
        <end position="285"/>
    </location>
</feature>
<reference evidence="2 3" key="1">
    <citation type="submission" date="2017-08" db="EMBL/GenBank/DDBJ databases">
        <title>Infants hospitalized years apart are colonized by the same room-sourced microbial strains.</title>
        <authorList>
            <person name="Brooks B."/>
            <person name="Olm M.R."/>
            <person name="Firek B.A."/>
            <person name="Baker R."/>
            <person name="Thomas B.C."/>
            <person name="Morowitz M.J."/>
            <person name="Banfield J.F."/>
        </authorList>
    </citation>
    <scope>NUCLEOTIDE SEQUENCE [LARGE SCALE GENOMIC DNA]</scope>
    <source>
        <strain evidence="2">S2_006_000_R2_64</strain>
    </source>
</reference>
<name>A0A2W5FNE1_9BACT</name>
<dbReference type="PANTHER" id="PTHR46211">
    <property type="entry name" value="GLYCEROPHOSPHORYL DIESTER PHOSPHODIESTERASE"/>
    <property type="match status" value="1"/>
</dbReference>
<gene>
    <name evidence="2" type="ORF">DI586_00120</name>
</gene>
<dbReference type="PROSITE" id="PS51704">
    <property type="entry name" value="GP_PDE"/>
    <property type="match status" value="1"/>
</dbReference>
<accession>A0A2W5FNE1</accession>
<organism evidence="2 3">
    <name type="scientific">Micavibrio aeruginosavorus</name>
    <dbReference type="NCBI Taxonomy" id="349221"/>
    <lineage>
        <taxon>Bacteria</taxon>
        <taxon>Pseudomonadati</taxon>
        <taxon>Bdellovibrionota</taxon>
        <taxon>Bdellovibrionia</taxon>
        <taxon>Bdellovibrionales</taxon>
        <taxon>Pseudobdellovibrionaceae</taxon>
        <taxon>Micavibrio</taxon>
    </lineage>
</organism>
<dbReference type="AlphaFoldDB" id="A0A2W5FNE1"/>
<proteinExistence type="predicted"/>
<dbReference type="EMBL" id="QFOT01000001">
    <property type="protein sequence ID" value="PZP57475.1"/>
    <property type="molecule type" value="Genomic_DNA"/>
</dbReference>
<dbReference type="InterPro" id="IPR017946">
    <property type="entry name" value="PLC-like_Pdiesterase_TIM-brl"/>
</dbReference>
<dbReference type="Pfam" id="PF03009">
    <property type="entry name" value="GDPD"/>
    <property type="match status" value="1"/>
</dbReference>
<dbReference type="Proteomes" id="UP000249739">
    <property type="component" value="Unassembled WGS sequence"/>
</dbReference>
<evidence type="ECO:0000259" key="1">
    <source>
        <dbReference type="PROSITE" id="PS51704"/>
    </source>
</evidence>
<evidence type="ECO:0000313" key="2">
    <source>
        <dbReference type="EMBL" id="PZP57475.1"/>
    </source>
</evidence>
<dbReference type="InterPro" id="IPR030395">
    <property type="entry name" value="GP_PDE_dom"/>
</dbReference>
<dbReference type="GO" id="GO:0008081">
    <property type="term" value="F:phosphoric diester hydrolase activity"/>
    <property type="evidence" value="ECO:0007669"/>
    <property type="project" value="InterPro"/>
</dbReference>
<comment type="caution">
    <text evidence="2">The sequence shown here is derived from an EMBL/GenBank/DDBJ whole genome shotgun (WGS) entry which is preliminary data.</text>
</comment>
<evidence type="ECO:0000313" key="3">
    <source>
        <dbReference type="Proteomes" id="UP000249739"/>
    </source>
</evidence>
<sequence>MGPTSTLTRIFNETLPENSLAALRHAIDLGADGVEFDVLLTADKQLAVIHDEELNKKIYGADRSASDLGLVSQYTLNELQQLNIGNGHKTPSLTDVLDLIVEKNKSYHARTGSNLMVNIELKGEDTANPVYQEISRYIAAGKLPLDSFVINSFKWETLREIKAYEPELKIMPAIRTTDLFGKENVVMPGFKVEPNTPYSKEGLDKLSKFHEEVGCFAFDCIIFDLRPEFVDFCEEKGIGLFTSTSREIVDAEKVRGPLTIMMDAGERLPVACFRADNVRDTRRVVSELDEQSSLLKAHIIQERILDAPHQAVHELRMV</sequence>
<dbReference type="GO" id="GO:0006629">
    <property type="term" value="P:lipid metabolic process"/>
    <property type="evidence" value="ECO:0007669"/>
    <property type="project" value="InterPro"/>
</dbReference>
<dbReference type="Gene3D" id="3.20.20.190">
    <property type="entry name" value="Phosphatidylinositol (PI) phosphodiesterase"/>
    <property type="match status" value="1"/>
</dbReference>
<dbReference type="SUPFAM" id="SSF51695">
    <property type="entry name" value="PLC-like phosphodiesterases"/>
    <property type="match status" value="1"/>
</dbReference>
<dbReference type="PANTHER" id="PTHR46211:SF14">
    <property type="entry name" value="GLYCEROPHOSPHODIESTER PHOSPHODIESTERASE"/>
    <property type="match status" value="1"/>
</dbReference>